<accession>A0A2B4RMV3</accession>
<keyword evidence="5" id="KW-0690">Ribosome biogenesis</keyword>
<dbReference type="EMBL" id="LSMT01000446">
    <property type="protein sequence ID" value="PFX17840.1"/>
    <property type="molecule type" value="Genomic_DNA"/>
</dbReference>
<reference evidence="11" key="1">
    <citation type="journal article" date="2017" name="bioRxiv">
        <title>Comparative analysis of the genomes of Stylophora pistillata and Acropora digitifera provides evidence for extensive differences between species of corals.</title>
        <authorList>
            <person name="Voolstra C.R."/>
            <person name="Li Y."/>
            <person name="Liew Y.J."/>
            <person name="Baumgarten S."/>
            <person name="Zoccola D."/>
            <person name="Flot J.-F."/>
            <person name="Tambutte S."/>
            <person name="Allemand D."/>
            <person name="Aranda M."/>
        </authorList>
    </citation>
    <scope>NUCLEOTIDE SEQUENCE [LARGE SCALE GENOMIC DNA]</scope>
</reference>
<evidence type="ECO:0000256" key="6">
    <source>
        <dbReference type="ARBA" id="ARBA00023242"/>
    </source>
</evidence>
<feature type="region of interest" description="Disordered" evidence="8">
    <location>
        <begin position="1"/>
        <end position="32"/>
    </location>
</feature>
<comment type="similarity">
    <text evidence="3">Belongs to the RSA3 family.</text>
</comment>
<dbReference type="AlphaFoldDB" id="A0A2B4RMV3"/>
<dbReference type="STRING" id="50429.A0A2B4RMV3"/>
<proteinExistence type="inferred from homology"/>
<evidence type="ECO:0000313" key="10">
    <source>
        <dbReference type="EMBL" id="PFX17840.1"/>
    </source>
</evidence>
<evidence type="ECO:0000313" key="11">
    <source>
        <dbReference type="Proteomes" id="UP000225706"/>
    </source>
</evidence>
<sequence length="277" mass="32177">MEKTEGLKRENRKEKKQKKRKQEDVDSNQEEEDLLGDFCSDVSPDILSAIQSICTCLGIGGLYNAKKRKVESKGGVLETLKEEWNPSDEIKALPFEMKQRYANKISEESFKLLALIKKISFLFKNLHEGRSYMKDITMDVFLKDVKIKPSLAPPDQYIKIGLWRQVMQVNQQICQEMELLDKKLEENISQDNSEEDAPIKFTEKIEDNEPTMNESEGKTKSFRDYYMEMATSSFGDDLDRLRQEGSLDSRKVEMLINCLETGKDIWSDLEKKLLQFT</sequence>
<dbReference type="OrthoDB" id="69550at2759"/>
<keyword evidence="6" id="KW-0539">Nucleus</keyword>
<dbReference type="InterPro" id="IPR051898">
    <property type="entry name" value="Ribosome_Assembly_3"/>
</dbReference>
<dbReference type="Proteomes" id="UP000225706">
    <property type="component" value="Unassembled WGS sequence"/>
</dbReference>
<evidence type="ECO:0000256" key="4">
    <source>
        <dbReference type="ARBA" id="ARBA00015339"/>
    </source>
</evidence>
<evidence type="ECO:0000256" key="8">
    <source>
        <dbReference type="SAM" id="MobiDB-lite"/>
    </source>
</evidence>
<evidence type="ECO:0000256" key="2">
    <source>
        <dbReference type="ARBA" id="ARBA00004604"/>
    </source>
</evidence>
<evidence type="ECO:0000259" key="9">
    <source>
        <dbReference type="Pfam" id="PF14615"/>
    </source>
</evidence>
<feature type="domain" description="Ribosome-assembly protein 3 C-terminal" evidence="9">
    <location>
        <begin position="222"/>
        <end position="267"/>
    </location>
</feature>
<keyword evidence="11" id="KW-1185">Reference proteome</keyword>
<keyword evidence="7" id="KW-0687">Ribonucleoprotein</keyword>
<dbReference type="GO" id="GO:0030687">
    <property type="term" value="C:preribosome, large subunit precursor"/>
    <property type="evidence" value="ECO:0007669"/>
    <property type="project" value="TreeGrafter"/>
</dbReference>
<evidence type="ECO:0000256" key="3">
    <source>
        <dbReference type="ARBA" id="ARBA00006256"/>
    </source>
</evidence>
<dbReference type="GO" id="GO:0005730">
    <property type="term" value="C:nucleolus"/>
    <property type="evidence" value="ECO:0007669"/>
    <property type="project" value="UniProtKB-SubCell"/>
</dbReference>
<name>A0A2B4RMV3_STYPI</name>
<dbReference type="Pfam" id="PF14615">
    <property type="entry name" value="Rsa3"/>
    <property type="match status" value="1"/>
</dbReference>
<gene>
    <name evidence="10" type="ORF">AWC38_SpisGene17829</name>
</gene>
<comment type="function">
    <text evidence="1">Required for efficient biogenesis of the 60S ribosomal subunit.</text>
</comment>
<dbReference type="GO" id="GO:0000027">
    <property type="term" value="P:ribosomal large subunit assembly"/>
    <property type="evidence" value="ECO:0007669"/>
    <property type="project" value="TreeGrafter"/>
</dbReference>
<feature type="compositionally biased region" description="Basic and acidic residues" evidence="8">
    <location>
        <begin position="1"/>
        <end position="13"/>
    </location>
</feature>
<dbReference type="PANTHER" id="PTHR28127">
    <property type="entry name" value="RIBOSOME ASSEMBLY PROTEIN 3"/>
    <property type="match status" value="1"/>
</dbReference>
<protein>
    <recommendedName>
        <fullName evidence="4">Ribosome assembly protein 3</fullName>
    </recommendedName>
</protein>
<dbReference type="PANTHER" id="PTHR28127:SF1">
    <property type="entry name" value="RIBOSOME ASSEMBLY PROTEIN 3"/>
    <property type="match status" value="1"/>
</dbReference>
<evidence type="ECO:0000256" key="5">
    <source>
        <dbReference type="ARBA" id="ARBA00022517"/>
    </source>
</evidence>
<organism evidence="10 11">
    <name type="scientific">Stylophora pistillata</name>
    <name type="common">Smooth cauliflower coral</name>
    <dbReference type="NCBI Taxonomy" id="50429"/>
    <lineage>
        <taxon>Eukaryota</taxon>
        <taxon>Metazoa</taxon>
        <taxon>Cnidaria</taxon>
        <taxon>Anthozoa</taxon>
        <taxon>Hexacorallia</taxon>
        <taxon>Scleractinia</taxon>
        <taxon>Astrocoeniina</taxon>
        <taxon>Pocilloporidae</taxon>
        <taxon>Stylophora</taxon>
    </lineage>
</organism>
<comment type="caution">
    <text evidence="10">The sequence shown here is derived from an EMBL/GenBank/DDBJ whole genome shotgun (WGS) entry which is preliminary data.</text>
</comment>
<comment type="subcellular location">
    <subcellularLocation>
        <location evidence="2">Nucleus</location>
        <location evidence="2">Nucleolus</location>
    </subcellularLocation>
</comment>
<evidence type="ECO:0000256" key="1">
    <source>
        <dbReference type="ARBA" id="ARBA00003035"/>
    </source>
</evidence>
<evidence type="ECO:0000256" key="7">
    <source>
        <dbReference type="ARBA" id="ARBA00023274"/>
    </source>
</evidence>
<dbReference type="InterPro" id="IPR028217">
    <property type="entry name" value="Rsa3_C"/>
</dbReference>